<gene>
    <name evidence="2" type="ORF">SLOPH_2366</name>
</gene>
<dbReference type="InParanoid" id="S7W560"/>
<accession>S7W560</accession>
<proteinExistence type="predicted"/>
<keyword evidence="3" id="KW-1185">Reference proteome</keyword>
<organism evidence="2 3">
    <name type="scientific">Spraguea lophii (strain 42_110)</name>
    <name type="common">Microsporidian parasite</name>
    <dbReference type="NCBI Taxonomy" id="1358809"/>
    <lineage>
        <taxon>Eukaryota</taxon>
        <taxon>Fungi</taxon>
        <taxon>Fungi incertae sedis</taxon>
        <taxon>Microsporidia</taxon>
        <taxon>Spragueidae</taxon>
        <taxon>Spraguea</taxon>
    </lineage>
</organism>
<feature type="compositionally biased region" description="Low complexity" evidence="1">
    <location>
        <begin position="99"/>
        <end position="113"/>
    </location>
</feature>
<dbReference type="HOGENOM" id="CLU_832017_0_0_1"/>
<evidence type="ECO:0000313" key="3">
    <source>
        <dbReference type="Proteomes" id="UP000014978"/>
    </source>
</evidence>
<dbReference type="AlphaFoldDB" id="S7W560"/>
<evidence type="ECO:0000256" key="1">
    <source>
        <dbReference type="SAM" id="MobiDB-lite"/>
    </source>
</evidence>
<feature type="compositionally biased region" description="Basic and acidic residues" evidence="1">
    <location>
        <begin position="88"/>
        <end position="98"/>
    </location>
</feature>
<evidence type="ECO:0000313" key="2">
    <source>
        <dbReference type="EMBL" id="EPR77891.1"/>
    </source>
</evidence>
<dbReference type="EMBL" id="ATCN01001165">
    <property type="protein sequence ID" value="EPR77891.1"/>
    <property type="molecule type" value="Genomic_DNA"/>
</dbReference>
<feature type="region of interest" description="Disordered" evidence="1">
    <location>
        <begin position="87"/>
        <end position="113"/>
    </location>
</feature>
<protein>
    <submittedName>
        <fullName evidence="2">Uncharacterized protein</fullName>
    </submittedName>
</protein>
<sequence>MQQTNNWSDKREESNTDNNYISNRYLNDLECDIEILKSEIERSQKYSNIPRLVKEVENKQKKYFVEKNNKLFYEDLKSENEVIDGDEIGIKDKKEHEGNNQGNNDDFINNNHNRQLHNLSNKNITQYRIFNYKKLPIEDFNSTFTKMKNKLQLAQHYYNMATQFPLFHLLKNTKEIKTIEEIQFAKEEKKFIKFFKKYKKLRKKNKIEIKNTFKHTYNTVLEELKNKHKILFEDKNIQIYKIDKNTTTTPKQPELPEEEMIDSELIEKYNKYFEKSQNKSSSTRLTFPLGRKNNIIHSSFHNTLSKISPDVSRYYTPLDISGIKILKKMEKNRM</sequence>
<reference evidence="3" key="1">
    <citation type="journal article" date="2013" name="PLoS Genet.">
        <title>The genome of Spraguea lophii and the basis of host-microsporidian interactions.</title>
        <authorList>
            <person name="Campbell S.E."/>
            <person name="Williams T.A."/>
            <person name="Yousuf A."/>
            <person name="Soanes D.M."/>
            <person name="Paszkiewicz K.H."/>
            <person name="Williams B.A.P."/>
        </authorList>
    </citation>
    <scope>NUCLEOTIDE SEQUENCE [LARGE SCALE GENOMIC DNA]</scope>
    <source>
        <strain evidence="3">42_110</strain>
    </source>
</reference>
<name>S7W560_SPRLO</name>
<dbReference type="Proteomes" id="UP000014978">
    <property type="component" value="Unassembled WGS sequence"/>
</dbReference>
<dbReference type="VEuPathDB" id="MicrosporidiaDB:SLOPH_2366"/>
<comment type="caution">
    <text evidence="2">The sequence shown here is derived from an EMBL/GenBank/DDBJ whole genome shotgun (WGS) entry which is preliminary data.</text>
</comment>